<dbReference type="EC" id="3.-.-.-" evidence="2"/>
<dbReference type="Gene3D" id="3.40.710.10">
    <property type="entry name" value="DD-peptidase/beta-lactamase superfamily"/>
    <property type="match status" value="1"/>
</dbReference>
<keyword evidence="3" id="KW-1185">Reference proteome</keyword>
<comment type="caution">
    <text evidence="2">The sequence shown here is derived from an EMBL/GenBank/DDBJ whole genome shotgun (WGS) entry which is preliminary data.</text>
</comment>
<feature type="domain" description="Beta-lactamase-related" evidence="1">
    <location>
        <begin position="24"/>
        <end position="347"/>
    </location>
</feature>
<gene>
    <name evidence="2" type="ORF">ACFO3J_35455</name>
</gene>
<name>A0ABV8HY74_9ACTN</name>
<dbReference type="InterPro" id="IPR012338">
    <property type="entry name" value="Beta-lactam/transpept-like"/>
</dbReference>
<accession>A0ABV8HY74</accession>
<dbReference type="PANTHER" id="PTHR46825:SF7">
    <property type="entry name" value="D-ALANYL-D-ALANINE CARBOXYPEPTIDASE"/>
    <property type="match status" value="1"/>
</dbReference>
<dbReference type="Pfam" id="PF00144">
    <property type="entry name" value="Beta-lactamase"/>
    <property type="match status" value="1"/>
</dbReference>
<dbReference type="EMBL" id="JBHSBB010000053">
    <property type="protein sequence ID" value="MFC4036696.1"/>
    <property type="molecule type" value="Genomic_DNA"/>
</dbReference>
<dbReference type="RefSeq" id="WP_386438844.1">
    <property type="nucleotide sequence ID" value="NZ_JBHSBB010000053.1"/>
</dbReference>
<protein>
    <submittedName>
        <fullName evidence="2">Serine hydrolase domain-containing protein</fullName>
        <ecNumber evidence="2">3.-.-.-</ecNumber>
    </submittedName>
</protein>
<dbReference type="Proteomes" id="UP001595765">
    <property type="component" value="Unassembled WGS sequence"/>
</dbReference>
<keyword evidence="2" id="KW-0378">Hydrolase</keyword>
<sequence>MPPPSDPARPARVPTGRLEPVVRAAGRRSAAVVAVYAAGDSATLCHGFTDRTDTQPVTDRTRFELGSITKTFTALLLADLAARGTVRLDQPLSARIPVGSLPRGAGAGHITLEHLATHTSGLPRLPPGLLRTAIPSWSVNPYQAFTPDRLLESLAGTRVRHLPGSRVRYSNFGAGLLGHLLAEEAGVGYGALLRTHVLDPLGLADTSASATEPQATGHWHGRPRPPFVIPAMPGAGAVRSSARDLLRYARCLIAPDTHTRPGSPLRTALYEVTRPRPRSPGGPELCLAWTRRGETNPRTYAPALYFHSGGTRGFTAFVGFSRHPAIAVVALTNTAPAPHDRFVQSAYRLLWTLAREPGIGPAPAPARG</sequence>
<dbReference type="InterPro" id="IPR050491">
    <property type="entry name" value="AmpC-like"/>
</dbReference>
<evidence type="ECO:0000313" key="3">
    <source>
        <dbReference type="Proteomes" id="UP001595765"/>
    </source>
</evidence>
<proteinExistence type="predicted"/>
<dbReference type="SUPFAM" id="SSF56601">
    <property type="entry name" value="beta-lactamase/transpeptidase-like"/>
    <property type="match status" value="1"/>
</dbReference>
<evidence type="ECO:0000259" key="1">
    <source>
        <dbReference type="Pfam" id="PF00144"/>
    </source>
</evidence>
<organism evidence="2 3">
    <name type="scientific">Streptomyces polygonati</name>
    <dbReference type="NCBI Taxonomy" id="1617087"/>
    <lineage>
        <taxon>Bacteria</taxon>
        <taxon>Bacillati</taxon>
        <taxon>Actinomycetota</taxon>
        <taxon>Actinomycetes</taxon>
        <taxon>Kitasatosporales</taxon>
        <taxon>Streptomycetaceae</taxon>
        <taxon>Streptomyces</taxon>
    </lineage>
</organism>
<evidence type="ECO:0000313" key="2">
    <source>
        <dbReference type="EMBL" id="MFC4036696.1"/>
    </source>
</evidence>
<dbReference type="InterPro" id="IPR001466">
    <property type="entry name" value="Beta-lactam-related"/>
</dbReference>
<dbReference type="PANTHER" id="PTHR46825">
    <property type="entry name" value="D-ALANYL-D-ALANINE-CARBOXYPEPTIDASE/ENDOPEPTIDASE AMPH"/>
    <property type="match status" value="1"/>
</dbReference>
<reference evidence="3" key="1">
    <citation type="journal article" date="2019" name="Int. J. Syst. Evol. Microbiol.">
        <title>The Global Catalogue of Microorganisms (GCM) 10K type strain sequencing project: providing services to taxonomists for standard genome sequencing and annotation.</title>
        <authorList>
            <consortium name="The Broad Institute Genomics Platform"/>
            <consortium name="The Broad Institute Genome Sequencing Center for Infectious Disease"/>
            <person name="Wu L."/>
            <person name="Ma J."/>
        </authorList>
    </citation>
    <scope>NUCLEOTIDE SEQUENCE [LARGE SCALE GENOMIC DNA]</scope>
    <source>
        <strain evidence="3">CGMCC 4.7237</strain>
    </source>
</reference>
<dbReference type="GO" id="GO:0016787">
    <property type="term" value="F:hydrolase activity"/>
    <property type="evidence" value="ECO:0007669"/>
    <property type="project" value="UniProtKB-KW"/>
</dbReference>